<dbReference type="PANTHER" id="PTHR48090">
    <property type="entry name" value="UNDECAPRENYL-PHOSPHATE 4-DEOXY-4-FORMAMIDO-L-ARABINOSE TRANSFERASE-RELATED"/>
    <property type="match status" value="1"/>
</dbReference>
<proteinExistence type="predicted"/>
<dbReference type="Gene3D" id="3.90.550.10">
    <property type="entry name" value="Spore Coat Polysaccharide Biosynthesis Protein SpsA, Chain A"/>
    <property type="match status" value="1"/>
</dbReference>
<evidence type="ECO:0000313" key="9">
    <source>
        <dbReference type="Proteomes" id="UP000551709"/>
    </source>
</evidence>
<accession>A0A8T5VCU2</accession>
<evidence type="ECO:0000256" key="5">
    <source>
        <dbReference type="ARBA" id="ARBA00022989"/>
    </source>
</evidence>
<reference evidence="8" key="2">
    <citation type="submission" date="2022-04" db="EMBL/GenBank/DDBJ databases">
        <authorList>
            <person name="Bromfield E.S.P."/>
            <person name="Cloutier S."/>
        </authorList>
    </citation>
    <scope>NUCLEOTIDE SEQUENCE</scope>
    <source>
        <strain evidence="8">1S5</strain>
    </source>
</reference>
<reference evidence="8" key="1">
    <citation type="journal article" date="2017" name="Syst. Appl. Microbiol.">
        <title>Soybeans inoculated with root zone soils of Canadian native legumes harbour diverse and novel Bradyrhizobium spp. that possess agricultural potential.</title>
        <authorList>
            <person name="Bromfield E.S.P."/>
            <person name="Cloutier S."/>
            <person name="Tambong J.T."/>
            <person name="Tran Thi T.V."/>
        </authorList>
    </citation>
    <scope>NUCLEOTIDE SEQUENCE</scope>
    <source>
        <strain evidence="8">1S5</strain>
    </source>
</reference>
<dbReference type="InterPro" id="IPR001173">
    <property type="entry name" value="Glyco_trans_2-like"/>
</dbReference>
<dbReference type="CDD" id="cd04187">
    <property type="entry name" value="DPM1_like_bac"/>
    <property type="match status" value="1"/>
</dbReference>
<dbReference type="Pfam" id="PF00535">
    <property type="entry name" value="Glycos_transf_2"/>
    <property type="match status" value="1"/>
</dbReference>
<dbReference type="EMBL" id="CP096255">
    <property type="protein sequence ID" value="UPT90400.1"/>
    <property type="molecule type" value="Genomic_DNA"/>
</dbReference>
<gene>
    <name evidence="8" type="ORF">HAP41_0000016580</name>
</gene>
<comment type="subcellular location">
    <subcellularLocation>
        <location evidence="1">Membrane</location>
        <topology evidence="1">Multi-pass membrane protein</topology>
    </subcellularLocation>
</comment>
<dbReference type="InterPro" id="IPR029044">
    <property type="entry name" value="Nucleotide-diphossugar_trans"/>
</dbReference>
<dbReference type="InterPro" id="IPR050256">
    <property type="entry name" value="Glycosyltransferase_2"/>
</dbReference>
<evidence type="ECO:0000256" key="6">
    <source>
        <dbReference type="ARBA" id="ARBA00023136"/>
    </source>
</evidence>
<evidence type="ECO:0000256" key="3">
    <source>
        <dbReference type="ARBA" id="ARBA00022679"/>
    </source>
</evidence>
<organism evidence="8 9">
    <name type="scientific">Bradyrhizobium barranii subsp. apii</name>
    <dbReference type="NCBI Taxonomy" id="2819348"/>
    <lineage>
        <taxon>Bacteria</taxon>
        <taxon>Pseudomonadati</taxon>
        <taxon>Pseudomonadota</taxon>
        <taxon>Alphaproteobacteria</taxon>
        <taxon>Hyphomicrobiales</taxon>
        <taxon>Nitrobacteraceae</taxon>
        <taxon>Bradyrhizobium</taxon>
        <taxon>Bradyrhizobium barranii</taxon>
    </lineage>
</organism>
<keyword evidence="5" id="KW-1133">Transmembrane helix</keyword>
<feature type="domain" description="Glycosyltransferase 2-like" evidence="7">
    <location>
        <begin position="5"/>
        <end position="146"/>
    </location>
</feature>
<protein>
    <submittedName>
        <fullName evidence="8">Glycosyltransferase family 2 protein</fullName>
    </submittedName>
</protein>
<dbReference type="PANTHER" id="PTHR48090:SF1">
    <property type="entry name" value="PROPHAGE BACTOPRENOL GLUCOSYL TRANSFERASE HOMOLOG"/>
    <property type="match status" value="1"/>
</dbReference>
<dbReference type="GO" id="GO:0016757">
    <property type="term" value="F:glycosyltransferase activity"/>
    <property type="evidence" value="ECO:0007669"/>
    <property type="project" value="UniProtKB-KW"/>
</dbReference>
<dbReference type="RefSeq" id="WP_224580817.1">
    <property type="nucleotide sequence ID" value="NZ_CP096255.1"/>
</dbReference>
<evidence type="ECO:0000256" key="4">
    <source>
        <dbReference type="ARBA" id="ARBA00022692"/>
    </source>
</evidence>
<evidence type="ECO:0000313" key="8">
    <source>
        <dbReference type="EMBL" id="UPT90400.1"/>
    </source>
</evidence>
<keyword evidence="6" id="KW-0472">Membrane</keyword>
<keyword evidence="2" id="KW-0328">Glycosyltransferase</keyword>
<dbReference type="AlphaFoldDB" id="A0A8T5VCU2"/>
<dbReference type="Proteomes" id="UP000551709">
    <property type="component" value="Chromosome"/>
</dbReference>
<sequence length="309" mass="35096">MPRITIVCPVYNEEKVVPLFLERALPVIELLSARYRAELLFLNNASTDGTYAEISKLRAQYDFVYVITLSANVGYQRSLECGLRNAQGDVIVFIDVDCEDPPEMLLDFVSYYEKGFDIVYGARVDREEARPVKMLRKLFYHIVRLLADEDIILYMAEFSLLTSEVRDAIVNDHNSFPFIRASISRVGFRRIGLPYKRQRRIAGKTNYNLVGMTIFAIAGILSSTTLPLRLPIYALPLWLLLTAVLGAAYILAESPWLLLLNLLCGCTYFGFTAAFTALYVARSYKNGLGRPNYVVNRRYTHAQRSIVAS</sequence>
<dbReference type="GO" id="GO:0005886">
    <property type="term" value="C:plasma membrane"/>
    <property type="evidence" value="ECO:0007669"/>
    <property type="project" value="TreeGrafter"/>
</dbReference>
<evidence type="ECO:0000259" key="7">
    <source>
        <dbReference type="Pfam" id="PF00535"/>
    </source>
</evidence>
<keyword evidence="4" id="KW-0812">Transmembrane</keyword>
<name>A0A8T5VCU2_9BRAD</name>
<dbReference type="SUPFAM" id="SSF53448">
    <property type="entry name" value="Nucleotide-diphospho-sugar transferases"/>
    <property type="match status" value="1"/>
</dbReference>
<evidence type="ECO:0000256" key="2">
    <source>
        <dbReference type="ARBA" id="ARBA00022676"/>
    </source>
</evidence>
<evidence type="ECO:0000256" key="1">
    <source>
        <dbReference type="ARBA" id="ARBA00004141"/>
    </source>
</evidence>
<keyword evidence="3" id="KW-0808">Transferase</keyword>